<organism evidence="1 2">
    <name type="scientific">Edwardsiella phage PEi21</name>
    <dbReference type="NCBI Taxonomy" id="1325372"/>
    <lineage>
        <taxon>Viruses</taxon>
        <taxon>Duplodnaviria</taxon>
        <taxon>Heunggongvirae</taxon>
        <taxon>Uroviricota</taxon>
        <taxon>Caudoviricetes</taxon>
        <taxon>Yokohamavirus</taxon>
        <taxon>Yokohamavirus PEi21</taxon>
    </lineage>
</organism>
<name>N0DPG8_9CAUD</name>
<dbReference type="OrthoDB" id="8611at10239"/>
<dbReference type="Proteomes" id="UP000012997">
    <property type="component" value="Segment"/>
</dbReference>
<sequence length="219" mass="24936">MKNLTGEVFGKLTVVSRNGKTADDLVTWNATCECGNTVVRTGASLLRARKKGVESSCGCSHHLRTHGLSKKFEKLKWVWTAMKQRCRNPSCKDYPNYGGRGIDVCGEWDDFEVFHSWAISSGYSEGVTIERINVNQGYHPDNCTWICNEKQALNTRKIRRFEYRGEMMTLREISEECGVRLHTLKTRLMNLGWSIERATTEPATRGKNQTYNKKAATKC</sequence>
<evidence type="ECO:0000313" key="2">
    <source>
        <dbReference type="Proteomes" id="UP000012997"/>
    </source>
</evidence>
<accession>N0DPG8</accession>
<dbReference type="GeneID" id="16212523"/>
<dbReference type="EMBL" id="AP013057">
    <property type="protein sequence ID" value="BAN16870.1"/>
    <property type="molecule type" value="Genomic_DNA"/>
</dbReference>
<reference evidence="1 2" key="1">
    <citation type="journal article" date="2014" name="Genome Announc.">
        <title>Complete Genome Sequence of the Edwardsiella ictaluri-Specific Bacteriophage PEi21, Isolated from River Water in Japan.</title>
        <authorList>
            <person name="Yasuike M."/>
            <person name="Kai W."/>
            <person name="Nakamura Y."/>
            <person name="Fujiwara A."/>
            <person name="Kawato Y."/>
            <person name="Hassan E.S."/>
            <person name="Mahmoud M.M."/>
            <person name="Nagai S."/>
            <person name="Kobayashi T."/>
            <person name="Ototake M."/>
            <person name="Nakai T."/>
        </authorList>
    </citation>
    <scope>NUCLEOTIDE SEQUENCE [LARGE SCALE GENOMIC DNA]</scope>
</reference>
<proteinExistence type="predicted"/>
<evidence type="ECO:0000313" key="1">
    <source>
        <dbReference type="EMBL" id="BAN16870.1"/>
    </source>
</evidence>
<dbReference type="RefSeq" id="YP_008869273.1">
    <property type="nucleotide sequence ID" value="NC_021342.2"/>
</dbReference>
<keyword evidence="2" id="KW-1185">Reference proteome</keyword>
<protein>
    <submittedName>
        <fullName evidence="1">Uncharacterized protein</fullName>
    </submittedName>
</protein>
<dbReference type="KEGG" id="vg:16212523"/>